<sequence>MERSTVRWSSMEKFELKIPPVAIFIVALLLMHRISYSFEFASLALPAPRVVFAICFVLSGIVGLLGIYEFRRKKTTVNPTKPETTSCIVDSGIYRYSRNPMYLGLFLLLFGVAYWQNNGLSLVVAFLFVWFMNRFQIYPEERVLEARFGEEYVDYKQRVRRWI</sequence>
<dbReference type="Proteomes" id="UP000215148">
    <property type="component" value="Chromosome 1"/>
</dbReference>
<dbReference type="EMBL" id="CP022741">
    <property type="protein sequence ID" value="ASU22023.1"/>
    <property type="molecule type" value="Genomic_DNA"/>
</dbReference>
<dbReference type="InterPro" id="IPR007318">
    <property type="entry name" value="Phopholipid_MeTrfase"/>
</dbReference>
<dbReference type="Gene3D" id="1.20.120.1630">
    <property type="match status" value="1"/>
</dbReference>
<evidence type="ECO:0000256" key="1">
    <source>
        <dbReference type="ARBA" id="ARBA00004127"/>
    </source>
</evidence>
<evidence type="ECO:0008006" key="8">
    <source>
        <dbReference type="Google" id="ProtNLM"/>
    </source>
</evidence>
<evidence type="ECO:0000256" key="3">
    <source>
        <dbReference type="ARBA" id="ARBA00022989"/>
    </source>
</evidence>
<dbReference type="KEGG" id="vqi:CCZ37_05190"/>
<keyword evidence="2 5" id="KW-0812">Transmembrane</keyword>
<accession>A0A223MX06</accession>
<organism evidence="6 7">
    <name type="scientific">Vibrio qinghaiensis</name>
    <dbReference type="NCBI Taxonomy" id="2025808"/>
    <lineage>
        <taxon>Bacteria</taxon>
        <taxon>Pseudomonadati</taxon>
        <taxon>Pseudomonadota</taxon>
        <taxon>Gammaproteobacteria</taxon>
        <taxon>Vibrionales</taxon>
        <taxon>Vibrionaceae</taxon>
        <taxon>Vibrio</taxon>
    </lineage>
</organism>
<reference evidence="6 7" key="1">
    <citation type="submission" date="2017-08" db="EMBL/GenBank/DDBJ databases">
        <title>The Vibrio qinghaiensis sp.-Q67 is a luminous bacteria isolated firstly from Qinghai lake, Qinghai province, China, which has been proved to be very sensitive to detect environmental and food pollutants. Therefore, complete genome analysis of V. qinghaiensis sp.-Q67 highlights the potential application of this strain on detection of hazards in the contaminated environments.</title>
        <authorList>
            <person name="Gong L."/>
        </authorList>
    </citation>
    <scope>NUCLEOTIDE SEQUENCE [LARGE SCALE GENOMIC DNA]</scope>
    <source>
        <strain evidence="6 7">Q67</strain>
    </source>
</reference>
<keyword evidence="4 5" id="KW-0472">Membrane</keyword>
<dbReference type="PANTHER" id="PTHR12714">
    <property type="entry name" value="PROTEIN-S ISOPRENYLCYSTEINE O-METHYLTRANSFERASE"/>
    <property type="match status" value="1"/>
</dbReference>
<proteinExistence type="predicted"/>
<feature type="transmembrane region" description="Helical" evidence="5">
    <location>
        <begin position="105"/>
        <end position="132"/>
    </location>
</feature>
<keyword evidence="7" id="KW-1185">Reference proteome</keyword>
<dbReference type="AlphaFoldDB" id="A0A223MX06"/>
<feature type="transmembrane region" description="Helical" evidence="5">
    <location>
        <begin position="21"/>
        <end position="38"/>
    </location>
</feature>
<evidence type="ECO:0000256" key="2">
    <source>
        <dbReference type="ARBA" id="ARBA00022692"/>
    </source>
</evidence>
<evidence type="ECO:0000256" key="5">
    <source>
        <dbReference type="SAM" id="Phobius"/>
    </source>
</evidence>
<dbReference type="RefSeq" id="WP_094499935.1">
    <property type="nucleotide sequence ID" value="NZ_CAWNHI010000001.1"/>
</dbReference>
<feature type="transmembrane region" description="Helical" evidence="5">
    <location>
        <begin position="50"/>
        <end position="68"/>
    </location>
</feature>
<gene>
    <name evidence="6" type="ORF">CCZ37_05190</name>
</gene>
<name>A0A223MX06_9VIBR</name>
<comment type="subcellular location">
    <subcellularLocation>
        <location evidence="1">Endomembrane system</location>
        <topology evidence="1">Multi-pass membrane protein</topology>
    </subcellularLocation>
</comment>
<evidence type="ECO:0000313" key="7">
    <source>
        <dbReference type="Proteomes" id="UP000215148"/>
    </source>
</evidence>
<dbReference type="GO" id="GO:0016740">
    <property type="term" value="F:transferase activity"/>
    <property type="evidence" value="ECO:0007669"/>
    <property type="project" value="UniProtKB-ARBA"/>
</dbReference>
<dbReference type="PANTHER" id="PTHR12714:SF24">
    <property type="entry name" value="SLR1182 PROTEIN"/>
    <property type="match status" value="1"/>
</dbReference>
<protein>
    <recommendedName>
        <fullName evidence="8">Isoprenylcysteine carboxylmethyltransferase family protein</fullName>
    </recommendedName>
</protein>
<evidence type="ECO:0000256" key="4">
    <source>
        <dbReference type="ARBA" id="ARBA00023136"/>
    </source>
</evidence>
<keyword evidence="3 5" id="KW-1133">Transmembrane helix</keyword>
<dbReference type="GO" id="GO:0012505">
    <property type="term" value="C:endomembrane system"/>
    <property type="evidence" value="ECO:0007669"/>
    <property type="project" value="UniProtKB-SubCell"/>
</dbReference>
<dbReference type="Pfam" id="PF04191">
    <property type="entry name" value="PEMT"/>
    <property type="match status" value="1"/>
</dbReference>
<evidence type="ECO:0000313" key="6">
    <source>
        <dbReference type="EMBL" id="ASU22023.1"/>
    </source>
</evidence>